<gene>
    <name evidence="1" type="ORF">CLV72_109221</name>
</gene>
<dbReference type="EMBL" id="PVZC01000009">
    <property type="protein sequence ID" value="PRX95612.1"/>
    <property type="molecule type" value="Genomic_DNA"/>
</dbReference>
<sequence length="62" mass="6476">MGAAADRYGDAVPAHLARLSPELRDHVVATVDAAPPLTPEQRARLAVLLRPAATAPRRPSAA</sequence>
<keyword evidence="2" id="KW-1185">Reference proteome</keyword>
<comment type="caution">
    <text evidence="1">The sequence shown here is derived from an EMBL/GenBank/DDBJ whole genome shotgun (WGS) entry which is preliminary data.</text>
</comment>
<dbReference type="RefSeq" id="WP_106251836.1">
    <property type="nucleotide sequence ID" value="NZ_PVZC01000009.1"/>
</dbReference>
<evidence type="ECO:0000313" key="2">
    <source>
        <dbReference type="Proteomes" id="UP000237846"/>
    </source>
</evidence>
<evidence type="ECO:0000313" key="1">
    <source>
        <dbReference type="EMBL" id="PRX95612.1"/>
    </source>
</evidence>
<dbReference type="AlphaFoldDB" id="A0A2T0PVQ6"/>
<organism evidence="1 2">
    <name type="scientific">Allonocardiopsis opalescens</name>
    <dbReference type="NCBI Taxonomy" id="1144618"/>
    <lineage>
        <taxon>Bacteria</taxon>
        <taxon>Bacillati</taxon>
        <taxon>Actinomycetota</taxon>
        <taxon>Actinomycetes</taxon>
        <taxon>Streptosporangiales</taxon>
        <taxon>Allonocardiopsis</taxon>
    </lineage>
</organism>
<protein>
    <submittedName>
        <fullName evidence="1">Uncharacterized protein</fullName>
    </submittedName>
</protein>
<reference evidence="1 2" key="1">
    <citation type="submission" date="2018-03" db="EMBL/GenBank/DDBJ databases">
        <title>Genomic Encyclopedia of Archaeal and Bacterial Type Strains, Phase II (KMG-II): from individual species to whole genera.</title>
        <authorList>
            <person name="Goeker M."/>
        </authorList>
    </citation>
    <scope>NUCLEOTIDE SEQUENCE [LARGE SCALE GENOMIC DNA]</scope>
    <source>
        <strain evidence="1 2">DSM 45601</strain>
    </source>
</reference>
<dbReference type="Proteomes" id="UP000237846">
    <property type="component" value="Unassembled WGS sequence"/>
</dbReference>
<proteinExistence type="predicted"/>
<name>A0A2T0PVQ6_9ACTN</name>
<accession>A0A2T0PVQ6</accession>